<dbReference type="InterPro" id="IPR036645">
    <property type="entry name" value="Elafin-like_sf"/>
</dbReference>
<dbReference type="SUPFAM" id="SSF57256">
    <property type="entry name" value="Elafin-like"/>
    <property type="match status" value="1"/>
</dbReference>
<evidence type="ECO:0000256" key="3">
    <source>
        <dbReference type="ARBA" id="ARBA00022729"/>
    </source>
</evidence>
<dbReference type="GO" id="GO:0030414">
    <property type="term" value="F:peptidase inhibitor activity"/>
    <property type="evidence" value="ECO:0007669"/>
    <property type="project" value="InterPro"/>
</dbReference>
<evidence type="ECO:0000256" key="4">
    <source>
        <dbReference type="SAM" id="MobiDB-lite"/>
    </source>
</evidence>
<dbReference type="Pfam" id="PF00095">
    <property type="entry name" value="WAP"/>
    <property type="match status" value="1"/>
</dbReference>
<dbReference type="GO" id="GO:0090729">
    <property type="term" value="F:toxin activity"/>
    <property type="evidence" value="ECO:0007669"/>
    <property type="project" value="UniProtKB-KW"/>
</dbReference>
<dbReference type="InterPro" id="IPR008197">
    <property type="entry name" value="WAP_dom"/>
</dbReference>
<sequence length="85" mass="9458">MQKMKLTAVIILIVVVMSVVQANYCPMMSSNRCFRSSNKCCQDSDCEDGKICCQEFCGNTCQSPADEESDGKRVEPSSTCRIDPY</sequence>
<feature type="signal peptide" evidence="5">
    <location>
        <begin position="1"/>
        <end position="22"/>
    </location>
</feature>
<feature type="region of interest" description="Disordered" evidence="4">
    <location>
        <begin position="62"/>
        <end position="85"/>
    </location>
</feature>
<dbReference type="EMBL" id="KF433702">
    <property type="protein sequence ID" value="AII98023.1"/>
    <property type="molecule type" value="mRNA"/>
</dbReference>
<organism evidence="7">
    <name type="scientific">Nephila pilipes</name>
    <name type="common">Giant wood spider</name>
    <name type="synonym">Nephila maculata</name>
    <dbReference type="NCBI Taxonomy" id="299642"/>
    <lineage>
        <taxon>Eukaryota</taxon>
        <taxon>Metazoa</taxon>
        <taxon>Ecdysozoa</taxon>
        <taxon>Arthropoda</taxon>
        <taxon>Chelicerata</taxon>
        <taxon>Arachnida</taxon>
        <taxon>Araneae</taxon>
        <taxon>Araneomorphae</taxon>
        <taxon>Entelegynae</taxon>
        <taxon>Araneoidea</taxon>
        <taxon>Nephilidae</taxon>
        <taxon>Nephila</taxon>
    </lineage>
</organism>
<accession>A0A076L0S4</accession>
<feature type="domain" description="WAP" evidence="6">
    <location>
        <begin position="24"/>
        <end position="64"/>
    </location>
</feature>
<dbReference type="GO" id="GO:0005576">
    <property type="term" value="C:extracellular region"/>
    <property type="evidence" value="ECO:0007669"/>
    <property type="project" value="InterPro"/>
</dbReference>
<evidence type="ECO:0000313" key="7">
    <source>
        <dbReference type="EMBL" id="AII98023.1"/>
    </source>
</evidence>
<protein>
    <submittedName>
        <fullName evidence="7">BLTX669</fullName>
    </submittedName>
</protein>
<evidence type="ECO:0000256" key="1">
    <source>
        <dbReference type="ARBA" id="ARBA00002878"/>
    </source>
</evidence>
<keyword evidence="3 5" id="KW-0732">Signal</keyword>
<name>A0A076L0S4_NEPPI</name>
<feature type="compositionally biased region" description="Polar residues" evidence="4">
    <location>
        <begin position="76"/>
        <end position="85"/>
    </location>
</feature>
<keyword evidence="2" id="KW-0800">Toxin</keyword>
<dbReference type="AlphaFoldDB" id="A0A076L0S4"/>
<dbReference type="Gene3D" id="4.10.75.10">
    <property type="entry name" value="Elafin-like"/>
    <property type="match status" value="1"/>
</dbReference>
<comment type="function">
    <text evidence="1">Has antibacterial activity.</text>
</comment>
<reference evidence="7" key="1">
    <citation type="submission" date="2013-07" db="EMBL/GenBank/DDBJ databases">
        <title>Nephila pilipes venom gland.</title>
        <authorList>
            <person name="Huo L.J."/>
        </authorList>
    </citation>
    <scope>NUCLEOTIDE SEQUENCE</scope>
    <source>
        <tissue evidence="7">Venom gland</tissue>
    </source>
</reference>
<proteinExistence type="evidence at transcript level"/>
<evidence type="ECO:0000256" key="5">
    <source>
        <dbReference type="SAM" id="SignalP"/>
    </source>
</evidence>
<evidence type="ECO:0000259" key="6">
    <source>
        <dbReference type="Pfam" id="PF00095"/>
    </source>
</evidence>
<feature type="chain" id="PRO_5001714996" evidence="5">
    <location>
        <begin position="23"/>
        <end position="85"/>
    </location>
</feature>
<evidence type="ECO:0000256" key="2">
    <source>
        <dbReference type="ARBA" id="ARBA00022656"/>
    </source>
</evidence>